<name>A0AAU7F2S1_9PSED</name>
<sequence length="281" mass="32104">MNDFESVKKLIIQLVKDKAGNFDGDSWEADYKLNWEDELAERLANAFYNMSRAASAKENTDDVMLKAALLNSRTDFMDLANFFRDIFDDLDALLRKPVWPDIPEGFDYQGYHQRVIHRCRMRKPDHLGRNCVSFLVQGIPAKMTMVFSFLSRGDLGLIHAGMSREESRKALGGRFEAFYKAEDSTVPTDAYDDLGVHVYFDERYRVVGVEFLKWSELVWDNQKLVGENALVVRQFLAKRGEVLVFNDSGFSATGVGLRFYVPDFEEDDAIVEAVYVEVGGV</sequence>
<organism evidence="1">
    <name type="scientific">Pseudomonas iranensis</name>
    <dbReference type="NCBI Taxonomy" id="2745503"/>
    <lineage>
        <taxon>Bacteria</taxon>
        <taxon>Pseudomonadati</taxon>
        <taxon>Pseudomonadota</taxon>
        <taxon>Gammaproteobacteria</taxon>
        <taxon>Pseudomonadales</taxon>
        <taxon>Pseudomonadaceae</taxon>
        <taxon>Pseudomonas</taxon>
    </lineage>
</organism>
<reference evidence="1" key="1">
    <citation type="submission" date="2024-05" db="EMBL/GenBank/DDBJ databases">
        <title>Draft genome sequence of Pseudomonas iranensis M7D1.</title>
        <authorList>
            <person name="Miller S.L."/>
            <person name="Nsubuga A."/>
            <person name="Lu N."/>
            <person name="King J."/>
            <person name="Shears P."/>
            <person name="Lawson P.A."/>
        </authorList>
    </citation>
    <scope>NUCLEOTIDE SEQUENCE</scope>
    <source>
        <strain evidence="1">M7D1</strain>
    </source>
</reference>
<dbReference type="Gene3D" id="6.10.290.10">
    <property type="match status" value="1"/>
</dbReference>
<evidence type="ECO:0000313" key="1">
    <source>
        <dbReference type="EMBL" id="XBL97929.1"/>
    </source>
</evidence>
<dbReference type="AlphaFoldDB" id="A0AAU7F2S1"/>
<dbReference type="EMBL" id="CP157354">
    <property type="protein sequence ID" value="XBL97929.1"/>
    <property type="molecule type" value="Genomic_DNA"/>
</dbReference>
<accession>A0AAU7F2S1</accession>
<protein>
    <submittedName>
        <fullName evidence="1">Uncharacterized protein</fullName>
    </submittedName>
</protein>
<gene>
    <name evidence="1" type="ORF">ABHN08_08235</name>
</gene>
<proteinExistence type="predicted"/>